<dbReference type="Proteomes" id="UP000292686">
    <property type="component" value="Unassembled WGS sequence"/>
</dbReference>
<dbReference type="EMBL" id="SDPM01000002">
    <property type="protein sequence ID" value="RXZ87549.1"/>
    <property type="molecule type" value="Genomic_DNA"/>
</dbReference>
<evidence type="ECO:0000313" key="2">
    <source>
        <dbReference type="EMBL" id="NYD66902.1"/>
    </source>
</evidence>
<comment type="caution">
    <text evidence="3">The sequence shown here is derived from an EMBL/GenBank/DDBJ whole genome shotgun (WGS) entry which is preliminary data.</text>
</comment>
<sequence>MTAQRDTPHRGEDGFGVIEIVVAMFLIGLLAIFVLPLVMLAMQTSAKSASIGTATDIVNAELTEIRAAATSCSTLAPFRTSAPAAVTDDRGVGYQAVRTIGACPTAYPGSVTITVSVLSEGDTISTATTRVLLARA</sequence>
<keyword evidence="1" id="KW-0472">Membrane</keyword>
<reference evidence="2 5" key="2">
    <citation type="submission" date="2020-07" db="EMBL/GenBank/DDBJ databases">
        <title>Sequencing the genomes of 1000 actinobacteria strains.</title>
        <authorList>
            <person name="Klenk H.-P."/>
        </authorList>
    </citation>
    <scope>NUCLEOTIDE SEQUENCE [LARGE SCALE GENOMIC DNA]</scope>
    <source>
        <strain evidence="2 5">DSM 23870</strain>
    </source>
</reference>
<feature type="transmembrane region" description="Helical" evidence="1">
    <location>
        <begin position="20"/>
        <end position="41"/>
    </location>
</feature>
<evidence type="ECO:0000313" key="4">
    <source>
        <dbReference type="Proteomes" id="UP000292686"/>
    </source>
</evidence>
<organism evidence="3 4">
    <name type="scientific">Agromyces atrinae</name>
    <dbReference type="NCBI Taxonomy" id="592376"/>
    <lineage>
        <taxon>Bacteria</taxon>
        <taxon>Bacillati</taxon>
        <taxon>Actinomycetota</taxon>
        <taxon>Actinomycetes</taxon>
        <taxon>Micrococcales</taxon>
        <taxon>Microbacteriaceae</taxon>
        <taxon>Agromyces</taxon>
    </lineage>
</organism>
<name>A0A4Q2M6E4_9MICO</name>
<evidence type="ECO:0000313" key="3">
    <source>
        <dbReference type="EMBL" id="RXZ87549.1"/>
    </source>
</evidence>
<reference evidence="3 4" key="1">
    <citation type="submission" date="2019-01" db="EMBL/GenBank/DDBJ databases">
        <title>Agromyces.</title>
        <authorList>
            <person name="Li J."/>
        </authorList>
    </citation>
    <scope>NUCLEOTIDE SEQUENCE [LARGE SCALE GENOMIC DNA]</scope>
    <source>
        <strain evidence="3 4">DSM 23870</strain>
    </source>
</reference>
<dbReference type="RefSeq" id="WP_129173256.1">
    <property type="nucleotide sequence ID" value="NZ_JACCBI010000001.1"/>
</dbReference>
<dbReference type="OrthoDB" id="5123990at2"/>
<keyword evidence="1" id="KW-0812">Transmembrane</keyword>
<keyword evidence="4" id="KW-1185">Reference proteome</keyword>
<protein>
    <submittedName>
        <fullName evidence="2">Type II secretory pathway pseudopilin PulG</fullName>
    </submittedName>
</protein>
<gene>
    <name evidence="2" type="ORF">BJ972_001421</name>
    <name evidence="3" type="ORF">ESP50_06440</name>
</gene>
<evidence type="ECO:0000256" key="1">
    <source>
        <dbReference type="SAM" id="Phobius"/>
    </source>
</evidence>
<dbReference type="AlphaFoldDB" id="A0A4Q2M6E4"/>
<dbReference type="Proteomes" id="UP000581087">
    <property type="component" value="Unassembled WGS sequence"/>
</dbReference>
<keyword evidence="1" id="KW-1133">Transmembrane helix</keyword>
<proteinExistence type="predicted"/>
<dbReference type="EMBL" id="JACCBI010000001">
    <property type="protein sequence ID" value="NYD66902.1"/>
    <property type="molecule type" value="Genomic_DNA"/>
</dbReference>
<evidence type="ECO:0000313" key="5">
    <source>
        <dbReference type="Proteomes" id="UP000581087"/>
    </source>
</evidence>
<accession>A0A4Q2M6E4</accession>